<dbReference type="Proteomes" id="UP000250163">
    <property type="component" value="Chromosome MORIYA"/>
</dbReference>
<dbReference type="KEGG" id="mya:MORIYA_2305"/>
<dbReference type="EMBL" id="LS483250">
    <property type="protein sequence ID" value="SQD78783.1"/>
    <property type="molecule type" value="Genomic_DNA"/>
</dbReference>
<keyword evidence="1" id="KW-0472">Membrane</keyword>
<evidence type="ECO:0008006" key="5">
    <source>
        <dbReference type="Google" id="ProtNLM"/>
    </source>
</evidence>
<sequence length="445" mass="50460">MRNIWLLLVLISAVAISTVTSAKSVYQANVYQTHDIKLLDNRFRVDYGIEQITFIIARERFSKAVILVRPDGSKVYIWDTSDRVHWIEGEEHDIITIDNPMPGPWQALGKIQGDNRIQLLSDVQLQVNRLPIQLYSGERLKITGELLHLQKRLNATYLRDTELIVTAYGYNRTEDENFSFTSQELAKFNDKGVFFDEVPEDGLFTAYLQLDLATGKYKFEVAVTNNAFSRHFNQDIVLFPKPIKTQMLPLLMDGDPQLKLTYDIDELKPESIVIKGRLESVHHGKSNDFIIYGKAGMTEQIYSFERPAEFGRYSIELELFATTTAGREITIHMPSEAFVIPRPIVIESALIPAAIASQADTTEIAMDMFEDSESDRDLLLWAIGGLILLVCLAVAVLFSIKFWQKRKFEKAISTPIGDDIASPLPAESTDKQSMITDLDLNSLDK</sequence>
<dbReference type="RefSeq" id="WP_112715079.1">
    <property type="nucleotide sequence ID" value="NZ_LS483250.1"/>
</dbReference>
<dbReference type="NCBIfam" id="TIGR03503">
    <property type="entry name" value="TIGR03503 family protein"/>
    <property type="match status" value="1"/>
</dbReference>
<accession>A0A330LPY7</accession>
<evidence type="ECO:0000313" key="4">
    <source>
        <dbReference type="Proteomes" id="UP000250163"/>
    </source>
</evidence>
<evidence type="ECO:0000256" key="2">
    <source>
        <dbReference type="SAM" id="SignalP"/>
    </source>
</evidence>
<organism evidence="3 4">
    <name type="scientific">Moritella yayanosii</name>
    <dbReference type="NCBI Taxonomy" id="69539"/>
    <lineage>
        <taxon>Bacteria</taxon>
        <taxon>Pseudomonadati</taxon>
        <taxon>Pseudomonadota</taxon>
        <taxon>Gammaproteobacteria</taxon>
        <taxon>Alteromonadales</taxon>
        <taxon>Moritellaceae</taxon>
        <taxon>Moritella</taxon>
    </lineage>
</organism>
<dbReference type="InterPro" id="IPR020010">
    <property type="entry name" value="CHP03503"/>
</dbReference>
<dbReference type="AlphaFoldDB" id="A0A330LPY7"/>
<keyword evidence="1" id="KW-0812">Transmembrane</keyword>
<feature type="signal peptide" evidence="2">
    <location>
        <begin position="1"/>
        <end position="22"/>
    </location>
</feature>
<evidence type="ECO:0000256" key="1">
    <source>
        <dbReference type="SAM" id="Phobius"/>
    </source>
</evidence>
<feature type="chain" id="PRO_5016376329" description="TIGR03503 family protein" evidence="2">
    <location>
        <begin position="23"/>
        <end position="445"/>
    </location>
</feature>
<keyword evidence="2" id="KW-0732">Signal</keyword>
<reference evidence="4" key="1">
    <citation type="submission" date="2018-05" db="EMBL/GenBank/DDBJ databases">
        <authorList>
            <person name="Cea G.-C."/>
            <person name="William W."/>
        </authorList>
    </citation>
    <scope>NUCLEOTIDE SEQUENCE [LARGE SCALE GENOMIC DNA]</scope>
    <source>
        <strain evidence="4">DB21MT 5</strain>
    </source>
</reference>
<protein>
    <recommendedName>
        <fullName evidence="5">TIGR03503 family protein</fullName>
    </recommendedName>
</protein>
<keyword evidence="1" id="KW-1133">Transmembrane helix</keyword>
<proteinExistence type="predicted"/>
<evidence type="ECO:0000313" key="3">
    <source>
        <dbReference type="EMBL" id="SQD78783.1"/>
    </source>
</evidence>
<dbReference type="OrthoDB" id="798937at2"/>
<feature type="transmembrane region" description="Helical" evidence="1">
    <location>
        <begin position="378"/>
        <end position="400"/>
    </location>
</feature>
<name>A0A330LPY7_9GAMM</name>
<gene>
    <name evidence="3" type="ORF">MORIYA_2305</name>
</gene>
<keyword evidence="4" id="KW-1185">Reference proteome</keyword>